<evidence type="ECO:0000313" key="19">
    <source>
        <dbReference type="Proteomes" id="UP001204445"/>
    </source>
</evidence>
<dbReference type="GO" id="GO:0009252">
    <property type="term" value="P:peptidoglycan biosynthetic process"/>
    <property type="evidence" value="ECO:0007669"/>
    <property type="project" value="UniProtKB-UniRule"/>
</dbReference>
<keyword evidence="11 16" id="KW-0472">Membrane</keyword>
<evidence type="ECO:0000256" key="8">
    <source>
        <dbReference type="ARBA" id="ARBA00022960"/>
    </source>
</evidence>
<comment type="pathway">
    <text evidence="2 16">Cell wall biogenesis; peptidoglycan biosynthesis.</text>
</comment>
<dbReference type="GO" id="GO:0015648">
    <property type="term" value="F:lipid-linked peptidoglycan transporter activity"/>
    <property type="evidence" value="ECO:0007669"/>
    <property type="project" value="TreeGrafter"/>
</dbReference>
<comment type="subcellular location">
    <subcellularLocation>
        <location evidence="16">Cell inner membrane</location>
        <topology evidence="16">Multi-pass membrane protein</topology>
    </subcellularLocation>
    <subcellularLocation>
        <location evidence="1">Cell membrane</location>
        <topology evidence="1">Multi-pass membrane protein</topology>
    </subcellularLocation>
    <text evidence="16">Localizes to the division septum.</text>
</comment>
<evidence type="ECO:0000256" key="3">
    <source>
        <dbReference type="ARBA" id="ARBA00022475"/>
    </source>
</evidence>
<evidence type="ECO:0000256" key="16">
    <source>
        <dbReference type="HAMAP-Rule" id="MF_00913"/>
    </source>
</evidence>
<dbReference type="Pfam" id="PF01098">
    <property type="entry name" value="FTSW_RODA_SPOVE"/>
    <property type="match status" value="1"/>
</dbReference>
<keyword evidence="13 16" id="KW-0961">Cell wall biogenesis/degradation</keyword>
<comment type="catalytic activity">
    <reaction evidence="15 16">
        <text>[GlcNAc-(1-&gt;4)-Mur2Ac(oyl-L-Ala-gamma-D-Glu-L-Lys-D-Ala-D-Ala)](n)-di-trans,octa-cis-undecaprenyl diphosphate + beta-D-GlcNAc-(1-&gt;4)-Mur2Ac(oyl-L-Ala-gamma-D-Glu-L-Lys-D-Ala-D-Ala)-di-trans,octa-cis-undecaprenyl diphosphate = [GlcNAc-(1-&gt;4)-Mur2Ac(oyl-L-Ala-gamma-D-Glu-L-Lys-D-Ala-D-Ala)](n+1)-di-trans,octa-cis-undecaprenyl diphosphate + di-trans,octa-cis-undecaprenyl diphosphate + H(+)</text>
        <dbReference type="Rhea" id="RHEA:23708"/>
        <dbReference type="Rhea" id="RHEA-COMP:9602"/>
        <dbReference type="Rhea" id="RHEA-COMP:9603"/>
        <dbReference type="ChEBI" id="CHEBI:15378"/>
        <dbReference type="ChEBI" id="CHEBI:58405"/>
        <dbReference type="ChEBI" id="CHEBI:60033"/>
        <dbReference type="ChEBI" id="CHEBI:78435"/>
        <dbReference type="EC" id="2.4.99.28"/>
    </reaction>
</comment>
<evidence type="ECO:0000313" key="18">
    <source>
        <dbReference type="EMBL" id="MCS3902252.1"/>
    </source>
</evidence>
<dbReference type="InterPro" id="IPR013437">
    <property type="entry name" value="FtsW"/>
</dbReference>
<evidence type="ECO:0000256" key="17">
    <source>
        <dbReference type="SAM" id="MobiDB-lite"/>
    </source>
</evidence>
<dbReference type="Proteomes" id="UP001204445">
    <property type="component" value="Unassembled WGS sequence"/>
</dbReference>
<gene>
    <name evidence="16" type="primary">ftsW</name>
    <name evidence="18" type="ORF">J2T55_000244</name>
</gene>
<feature type="transmembrane region" description="Helical" evidence="16">
    <location>
        <begin position="363"/>
        <end position="382"/>
    </location>
</feature>
<comment type="function">
    <text evidence="16">Peptidoglycan polymerase that is essential for cell division.</text>
</comment>
<organism evidence="18 19">
    <name type="scientific">Methylohalomonas lacus</name>
    <dbReference type="NCBI Taxonomy" id="398773"/>
    <lineage>
        <taxon>Bacteria</taxon>
        <taxon>Pseudomonadati</taxon>
        <taxon>Pseudomonadota</taxon>
        <taxon>Gammaproteobacteria</taxon>
        <taxon>Methylohalomonadales</taxon>
        <taxon>Methylohalomonadaceae</taxon>
        <taxon>Methylohalomonas</taxon>
    </lineage>
</organism>
<keyword evidence="4 16" id="KW-0132">Cell division</keyword>
<keyword evidence="16" id="KW-0997">Cell inner membrane</keyword>
<protein>
    <recommendedName>
        <fullName evidence="16">Probable peptidoglycan glycosyltransferase FtsW</fullName>
        <shortName evidence="16">PGT</shortName>
        <ecNumber evidence="16">2.4.99.28</ecNumber>
    </recommendedName>
    <alternativeName>
        <fullName evidence="16">Cell division protein FtsW</fullName>
    </alternativeName>
    <alternativeName>
        <fullName evidence="16">Cell wall polymerase</fullName>
    </alternativeName>
    <alternativeName>
        <fullName evidence="16">Peptidoglycan polymerase</fullName>
        <shortName evidence="16">PG polymerase</shortName>
    </alternativeName>
</protein>
<dbReference type="EC" id="2.4.99.28" evidence="16"/>
<feature type="region of interest" description="Disordered" evidence="17">
    <location>
        <begin position="1"/>
        <end position="20"/>
    </location>
</feature>
<dbReference type="RefSeq" id="WP_259053709.1">
    <property type="nucleotide sequence ID" value="NZ_JANUCT010000001.1"/>
</dbReference>
<dbReference type="GO" id="GO:0008360">
    <property type="term" value="P:regulation of cell shape"/>
    <property type="evidence" value="ECO:0007669"/>
    <property type="project" value="UniProtKB-KW"/>
</dbReference>
<name>A0AAE3HKT2_9GAMM</name>
<keyword evidence="19" id="KW-1185">Reference proteome</keyword>
<evidence type="ECO:0000256" key="4">
    <source>
        <dbReference type="ARBA" id="ARBA00022618"/>
    </source>
</evidence>
<dbReference type="PANTHER" id="PTHR30474">
    <property type="entry name" value="CELL CYCLE PROTEIN"/>
    <property type="match status" value="1"/>
</dbReference>
<keyword evidence="3 16" id="KW-1003">Cell membrane</keyword>
<dbReference type="EMBL" id="JANUCT010000001">
    <property type="protein sequence ID" value="MCS3902252.1"/>
    <property type="molecule type" value="Genomic_DNA"/>
</dbReference>
<reference evidence="18" key="1">
    <citation type="submission" date="2022-08" db="EMBL/GenBank/DDBJ databases">
        <title>Genomic Encyclopedia of Type Strains, Phase III (KMG-III): the genomes of soil and plant-associated and newly described type strains.</title>
        <authorList>
            <person name="Whitman W."/>
        </authorList>
    </citation>
    <scope>NUCLEOTIDE SEQUENCE</scope>
    <source>
        <strain evidence="18">HMT 1</strain>
    </source>
</reference>
<evidence type="ECO:0000256" key="6">
    <source>
        <dbReference type="ARBA" id="ARBA00022679"/>
    </source>
</evidence>
<evidence type="ECO:0000256" key="13">
    <source>
        <dbReference type="ARBA" id="ARBA00023316"/>
    </source>
</evidence>
<evidence type="ECO:0000256" key="2">
    <source>
        <dbReference type="ARBA" id="ARBA00004752"/>
    </source>
</evidence>
<feature type="transmembrane region" description="Helical" evidence="16">
    <location>
        <begin position="207"/>
        <end position="227"/>
    </location>
</feature>
<comment type="similarity">
    <text evidence="14 16">Belongs to the SEDS family. FtsW subfamily.</text>
</comment>
<dbReference type="AlphaFoldDB" id="A0AAE3HKT2"/>
<feature type="transmembrane region" description="Helical" evidence="16">
    <location>
        <begin position="65"/>
        <end position="83"/>
    </location>
</feature>
<comment type="caution">
    <text evidence="18">The sequence shown here is derived from an EMBL/GenBank/DDBJ whole genome shotgun (WGS) entry which is preliminary data.</text>
</comment>
<proteinExistence type="inferred from homology"/>
<dbReference type="HAMAP" id="MF_00913">
    <property type="entry name" value="PGT_FtsW_proteobact"/>
    <property type="match status" value="1"/>
</dbReference>
<dbReference type="GO" id="GO:0071555">
    <property type="term" value="P:cell wall organization"/>
    <property type="evidence" value="ECO:0007669"/>
    <property type="project" value="UniProtKB-KW"/>
</dbReference>
<dbReference type="GO" id="GO:0005886">
    <property type="term" value="C:plasma membrane"/>
    <property type="evidence" value="ECO:0007669"/>
    <property type="project" value="UniProtKB-SubCell"/>
</dbReference>
<keyword evidence="5 16" id="KW-0328">Glycosyltransferase</keyword>
<evidence type="ECO:0000256" key="11">
    <source>
        <dbReference type="ARBA" id="ARBA00023136"/>
    </source>
</evidence>
<feature type="transmembrane region" description="Helical" evidence="16">
    <location>
        <begin position="324"/>
        <end position="343"/>
    </location>
</feature>
<evidence type="ECO:0000256" key="1">
    <source>
        <dbReference type="ARBA" id="ARBA00004651"/>
    </source>
</evidence>
<dbReference type="InterPro" id="IPR001182">
    <property type="entry name" value="FtsW/RodA"/>
</dbReference>
<feature type="transmembrane region" description="Helical" evidence="16">
    <location>
        <begin position="183"/>
        <end position="200"/>
    </location>
</feature>
<feature type="transmembrane region" description="Helical" evidence="16">
    <location>
        <begin position="292"/>
        <end position="312"/>
    </location>
</feature>
<dbReference type="GO" id="GO:0043093">
    <property type="term" value="P:FtsZ-dependent cytokinesis"/>
    <property type="evidence" value="ECO:0007669"/>
    <property type="project" value="UniProtKB-UniRule"/>
</dbReference>
<evidence type="ECO:0000256" key="12">
    <source>
        <dbReference type="ARBA" id="ARBA00023306"/>
    </source>
</evidence>
<dbReference type="PANTHER" id="PTHR30474:SF2">
    <property type="entry name" value="PEPTIDOGLYCAN GLYCOSYLTRANSFERASE FTSW-RELATED"/>
    <property type="match status" value="1"/>
</dbReference>
<keyword evidence="12 16" id="KW-0131">Cell cycle</keyword>
<keyword evidence="9 16" id="KW-0573">Peptidoglycan synthesis</keyword>
<evidence type="ECO:0000256" key="14">
    <source>
        <dbReference type="ARBA" id="ARBA00038053"/>
    </source>
</evidence>
<evidence type="ECO:0000256" key="7">
    <source>
        <dbReference type="ARBA" id="ARBA00022692"/>
    </source>
</evidence>
<keyword evidence="7 16" id="KW-0812">Transmembrane</keyword>
<dbReference type="GO" id="GO:0032153">
    <property type="term" value="C:cell division site"/>
    <property type="evidence" value="ECO:0007669"/>
    <property type="project" value="UniProtKB-UniRule"/>
</dbReference>
<feature type="compositionally biased region" description="Low complexity" evidence="17">
    <location>
        <begin position="10"/>
        <end position="20"/>
    </location>
</feature>
<evidence type="ECO:0000256" key="9">
    <source>
        <dbReference type="ARBA" id="ARBA00022984"/>
    </source>
</evidence>
<feature type="transmembrane region" description="Helical" evidence="16">
    <location>
        <begin position="158"/>
        <end position="177"/>
    </location>
</feature>
<accession>A0AAE3HKT2</accession>
<feature type="transmembrane region" description="Helical" evidence="16">
    <location>
        <begin position="95"/>
        <end position="115"/>
    </location>
</feature>
<keyword evidence="8 16" id="KW-0133">Cell shape</keyword>
<evidence type="ECO:0000256" key="5">
    <source>
        <dbReference type="ARBA" id="ARBA00022676"/>
    </source>
</evidence>
<keyword evidence="6 16" id="KW-0808">Transferase</keyword>
<sequence>MSAVLKRQQAAPGPATRRTPATPLAGYDPWLLGVALLLLALGLVMVASASITIADRSFDAPLHYFWRQSFAAVLGIALAAAAMRLPLKLWEQTSLALLLAGLGLLLLVLIPGLGVEINGAMRWIRLGPVNLQASEPVKLCVIVYMAGYLVRQAEAMRATLSGFIRPVLVLTLVAALLLLQPDYGAAVVLFATGLGMMFLGGVPLGRFFAWMGVAAAALISLAILSPYRMQRLMSFTDPWQDPYNTGFQLTQALIAFGRGDWFGVGLGGSVQKLFYLPEAHTDFVYSVIAEELGFVGSTVVILLFCFIVRRAFTIGQLAIQAGQAFAAYLAYGIGLLIGIQTFINIGVNMGILPTKGLTLPLLSYGSNSLVITCLMIGLLLRIDYETRNSTRARVPAKAGRHGG</sequence>
<dbReference type="NCBIfam" id="TIGR02614">
    <property type="entry name" value="ftsW"/>
    <property type="match status" value="1"/>
</dbReference>
<dbReference type="GO" id="GO:0008955">
    <property type="term" value="F:peptidoglycan glycosyltransferase activity"/>
    <property type="evidence" value="ECO:0007669"/>
    <property type="project" value="UniProtKB-UniRule"/>
</dbReference>
<evidence type="ECO:0000256" key="15">
    <source>
        <dbReference type="ARBA" id="ARBA00049902"/>
    </source>
</evidence>
<evidence type="ECO:0000256" key="10">
    <source>
        <dbReference type="ARBA" id="ARBA00022989"/>
    </source>
</evidence>
<keyword evidence="10 16" id="KW-1133">Transmembrane helix</keyword>
<feature type="transmembrane region" description="Helical" evidence="16">
    <location>
        <begin position="30"/>
        <end position="53"/>
    </location>
</feature>